<keyword evidence="1" id="KW-0472">Membrane</keyword>
<dbReference type="RefSeq" id="WP_230754601.1">
    <property type="nucleotide sequence ID" value="NZ_JAINWA010000001.1"/>
</dbReference>
<dbReference type="SMART" id="SM00091">
    <property type="entry name" value="PAS"/>
    <property type="match status" value="1"/>
</dbReference>
<accession>A0AAE3EJ28</accession>
<dbReference type="Pfam" id="PF05228">
    <property type="entry name" value="CHASE4"/>
    <property type="match status" value="1"/>
</dbReference>
<dbReference type="PROSITE" id="PS50112">
    <property type="entry name" value="PAS"/>
    <property type="match status" value="1"/>
</dbReference>
<feature type="transmembrane region" description="Helical" evidence="1">
    <location>
        <begin position="268"/>
        <end position="291"/>
    </location>
</feature>
<feature type="domain" description="PAS" evidence="2">
    <location>
        <begin position="382"/>
        <end position="428"/>
    </location>
</feature>
<dbReference type="InterPro" id="IPR035919">
    <property type="entry name" value="EAL_sf"/>
</dbReference>
<dbReference type="PROSITE" id="PS50887">
    <property type="entry name" value="GGDEF"/>
    <property type="match status" value="1"/>
</dbReference>
<evidence type="ECO:0000256" key="1">
    <source>
        <dbReference type="SAM" id="Phobius"/>
    </source>
</evidence>
<evidence type="ECO:0000259" key="5">
    <source>
        <dbReference type="PROSITE" id="PS50887"/>
    </source>
</evidence>
<feature type="domain" description="GGDEF" evidence="5">
    <location>
        <begin position="539"/>
        <end position="672"/>
    </location>
</feature>
<dbReference type="CDD" id="cd01949">
    <property type="entry name" value="GGDEF"/>
    <property type="match status" value="1"/>
</dbReference>
<dbReference type="CDD" id="cd01948">
    <property type="entry name" value="EAL"/>
    <property type="match status" value="1"/>
</dbReference>
<dbReference type="InterPro" id="IPR000700">
    <property type="entry name" value="PAS-assoc_C"/>
</dbReference>
<dbReference type="InterPro" id="IPR007892">
    <property type="entry name" value="CHASE4"/>
</dbReference>
<dbReference type="Gene3D" id="3.30.450.20">
    <property type="entry name" value="PAS domain"/>
    <property type="match status" value="1"/>
</dbReference>
<keyword evidence="1" id="KW-0812">Transmembrane</keyword>
<dbReference type="InterPro" id="IPR001633">
    <property type="entry name" value="EAL_dom"/>
</dbReference>
<dbReference type="Pfam" id="PF00563">
    <property type="entry name" value="EAL"/>
    <property type="match status" value="1"/>
</dbReference>
<dbReference type="SMART" id="SM00267">
    <property type="entry name" value="GGDEF"/>
    <property type="match status" value="1"/>
</dbReference>
<dbReference type="Pfam" id="PF00990">
    <property type="entry name" value="GGDEF"/>
    <property type="match status" value="1"/>
</dbReference>
<dbReference type="SUPFAM" id="SSF55073">
    <property type="entry name" value="Nucleotide cyclase"/>
    <property type="match status" value="1"/>
</dbReference>
<dbReference type="Gene3D" id="3.30.70.270">
    <property type="match status" value="1"/>
</dbReference>
<feature type="domain" description="PAC" evidence="3">
    <location>
        <begin position="455"/>
        <end position="507"/>
    </location>
</feature>
<protein>
    <submittedName>
        <fullName evidence="6">EAL domain-containing protein</fullName>
    </submittedName>
</protein>
<evidence type="ECO:0000259" key="3">
    <source>
        <dbReference type="PROSITE" id="PS50113"/>
    </source>
</evidence>
<dbReference type="InterPro" id="IPR043128">
    <property type="entry name" value="Rev_trsase/Diguanyl_cyclase"/>
</dbReference>
<dbReference type="InterPro" id="IPR000160">
    <property type="entry name" value="GGDEF_dom"/>
</dbReference>
<gene>
    <name evidence="6" type="ORF">K7J14_06730</name>
</gene>
<dbReference type="Gene3D" id="3.20.20.450">
    <property type="entry name" value="EAL domain"/>
    <property type="match status" value="1"/>
</dbReference>
<comment type="caution">
    <text evidence="6">The sequence shown here is derived from an EMBL/GenBank/DDBJ whole genome shotgun (WGS) entry which is preliminary data.</text>
</comment>
<keyword evidence="1" id="KW-1133">Transmembrane helix</keyword>
<dbReference type="PROSITE" id="PS50113">
    <property type="entry name" value="PAC"/>
    <property type="match status" value="1"/>
</dbReference>
<dbReference type="InterPro" id="IPR029787">
    <property type="entry name" value="Nucleotide_cyclase"/>
</dbReference>
<feature type="domain" description="EAL" evidence="4">
    <location>
        <begin position="681"/>
        <end position="940"/>
    </location>
</feature>
<reference evidence="6" key="1">
    <citation type="submission" date="2021-08" db="EMBL/GenBank/DDBJ databases">
        <title>Comparative analyses of Brucepasteria parasyntrophica and Teretinema zuelzerae.</title>
        <authorList>
            <person name="Song Y."/>
            <person name="Brune A."/>
        </authorList>
    </citation>
    <scope>NUCLEOTIDE SEQUENCE</scope>
    <source>
        <strain evidence="6">DSM 1903</strain>
    </source>
</reference>
<dbReference type="Proteomes" id="UP001198163">
    <property type="component" value="Unassembled WGS sequence"/>
</dbReference>
<dbReference type="InterPro" id="IPR052155">
    <property type="entry name" value="Biofilm_reg_signaling"/>
</dbReference>
<dbReference type="Gene3D" id="6.10.340.10">
    <property type="match status" value="1"/>
</dbReference>
<proteinExistence type="predicted"/>
<feature type="transmembrane region" description="Helical" evidence="1">
    <location>
        <begin position="6"/>
        <end position="30"/>
    </location>
</feature>
<dbReference type="AlphaFoldDB" id="A0AAE3EJ28"/>
<organism evidence="6 7">
    <name type="scientific">Teretinema zuelzerae</name>
    <dbReference type="NCBI Taxonomy" id="156"/>
    <lineage>
        <taxon>Bacteria</taxon>
        <taxon>Pseudomonadati</taxon>
        <taxon>Spirochaetota</taxon>
        <taxon>Spirochaetia</taxon>
        <taxon>Spirochaetales</taxon>
        <taxon>Treponemataceae</taxon>
        <taxon>Teretinema</taxon>
    </lineage>
</organism>
<evidence type="ECO:0000313" key="6">
    <source>
        <dbReference type="EMBL" id="MCD1654398.1"/>
    </source>
</evidence>
<dbReference type="SUPFAM" id="SSF141868">
    <property type="entry name" value="EAL domain-like"/>
    <property type="match status" value="1"/>
</dbReference>
<dbReference type="EMBL" id="JAINWA010000001">
    <property type="protein sequence ID" value="MCD1654398.1"/>
    <property type="molecule type" value="Genomic_DNA"/>
</dbReference>
<dbReference type="NCBIfam" id="TIGR00229">
    <property type="entry name" value="sensory_box"/>
    <property type="match status" value="1"/>
</dbReference>
<evidence type="ECO:0000259" key="4">
    <source>
        <dbReference type="PROSITE" id="PS50883"/>
    </source>
</evidence>
<dbReference type="PANTHER" id="PTHR44757">
    <property type="entry name" value="DIGUANYLATE CYCLASE DGCP"/>
    <property type="match status" value="1"/>
</dbReference>
<sequence length="947" mass="105487">MRIKTRLQILSISLVIFFTVGFLSLLVALVQTKFYSIEQSLARRDILRVIDSLASDQEALEVTVKDYAFWDDTYEFMEGKNPEFPGNNFSETSMKNLGVDFIAMYDPSGSLKYSLMHIPGAGLTSGSPCPEDVDACLCMKGIVENSSGVIRVDNTAYMASSSRIFRSDASGDSAGWLIMGTEIGESKVQSLRQRSSVYVDLVMTGPFLGESLDFSKYNRKAGLLEGRKDYWIEGSIDYYTENGGYVFSLFTRTQRILRIQTSEIMQNVVLMAGLFALFFIFLITHAFYYWIARPLGLIGNAVKKIEEENSLDGENSDYSGLEDGLEIDDVQDAKDEIGEIASAVKLMHERVIAAHKAVISAKNDLEKEVLERTSDLVKINGKLELFEKVLANTSEAVIITDLSGKIIDLNDAMCIMTGYRRDEILGKNSRIFKSDHHSPEFYQSMWESLLSSGCWEGEVWDRKKDGTVFPKWQTINTIYDEKRIPVNYVGISTDISVIKEAEAKLNRLAYYDPLTALPNRMLFADRLEHEIAVSKRNITCFAVLFVDLDRFKNVNDSMGHLAGDSLLVKVAERLREAIRDSDTLCRIGGDEFAIILQNLAAEENAGKIAGAIVQKLSACFEVMETEVYIGASVGIALYPKDGTDPETLLRKADGAMYLAKDAGKGLYRYASGEMELANKSRLEIEAKMHQALANNEFVLFYQPQTKTSEAIPGSPFGLVGVEALIRWIPEPNLIIPPGDFLPVAEESGFISPLGDWVLLQSCKDAKKWLDMGFPVQVSVNVAARQFDQGNFTERVRSTLATTGLPAELLKLEVTESGCMRNISQVTEIMCRIRELGVTFAIDDFGTGYCSLQYLHRLPVDCLKIDQSFVRSMDKKGNGADIVSAVISMARAFGLASIAEGVETFDQLEMLQTRGCEQIQGFLVSRPMHFEAFVKVLTAQKELCVQID</sequence>
<dbReference type="NCBIfam" id="TIGR00254">
    <property type="entry name" value="GGDEF"/>
    <property type="match status" value="1"/>
</dbReference>
<dbReference type="PANTHER" id="PTHR44757:SF2">
    <property type="entry name" value="BIOFILM ARCHITECTURE MAINTENANCE PROTEIN MBAA"/>
    <property type="match status" value="1"/>
</dbReference>
<dbReference type="GO" id="GO:0003824">
    <property type="term" value="F:catalytic activity"/>
    <property type="evidence" value="ECO:0007669"/>
    <property type="project" value="UniProtKB-ARBA"/>
</dbReference>
<dbReference type="SMART" id="SM00052">
    <property type="entry name" value="EAL"/>
    <property type="match status" value="1"/>
</dbReference>
<name>A0AAE3EJ28_9SPIR</name>
<dbReference type="Pfam" id="PF13426">
    <property type="entry name" value="PAS_9"/>
    <property type="match status" value="1"/>
</dbReference>
<dbReference type="FunFam" id="3.30.70.270:FF:000001">
    <property type="entry name" value="Diguanylate cyclase domain protein"/>
    <property type="match status" value="1"/>
</dbReference>
<evidence type="ECO:0000313" key="7">
    <source>
        <dbReference type="Proteomes" id="UP001198163"/>
    </source>
</evidence>
<dbReference type="InterPro" id="IPR035965">
    <property type="entry name" value="PAS-like_dom_sf"/>
</dbReference>
<dbReference type="InterPro" id="IPR000014">
    <property type="entry name" value="PAS"/>
</dbReference>
<evidence type="ECO:0000259" key="2">
    <source>
        <dbReference type="PROSITE" id="PS50112"/>
    </source>
</evidence>
<dbReference type="CDD" id="cd00130">
    <property type="entry name" value="PAS"/>
    <property type="match status" value="1"/>
</dbReference>
<dbReference type="PROSITE" id="PS50883">
    <property type="entry name" value="EAL"/>
    <property type="match status" value="1"/>
</dbReference>
<keyword evidence="7" id="KW-1185">Reference proteome</keyword>
<dbReference type="SUPFAM" id="SSF55785">
    <property type="entry name" value="PYP-like sensor domain (PAS domain)"/>
    <property type="match status" value="1"/>
</dbReference>